<dbReference type="EMBL" id="OU015584">
    <property type="protein sequence ID" value="CAG5083117.1"/>
    <property type="molecule type" value="Genomic_DNA"/>
</dbReference>
<dbReference type="AlphaFoldDB" id="A0A916JN10"/>
<keyword evidence="1" id="KW-0812">Transmembrane</keyword>
<accession>A0A916JN10</accession>
<organism evidence="2 3">
    <name type="scientific">Parvicella tangerina</name>
    <dbReference type="NCBI Taxonomy" id="2829795"/>
    <lineage>
        <taxon>Bacteria</taxon>
        <taxon>Pseudomonadati</taxon>
        <taxon>Bacteroidota</taxon>
        <taxon>Flavobacteriia</taxon>
        <taxon>Flavobacteriales</taxon>
        <taxon>Parvicellaceae</taxon>
        <taxon>Parvicella</taxon>
    </lineage>
</organism>
<feature type="transmembrane region" description="Helical" evidence="1">
    <location>
        <begin position="33"/>
        <end position="62"/>
    </location>
</feature>
<gene>
    <name evidence="2" type="ORF">CRYO30217_02092</name>
</gene>
<evidence type="ECO:0000313" key="3">
    <source>
        <dbReference type="Proteomes" id="UP000683507"/>
    </source>
</evidence>
<evidence type="ECO:0000313" key="2">
    <source>
        <dbReference type="EMBL" id="CAG5083117.1"/>
    </source>
</evidence>
<protein>
    <submittedName>
        <fullName evidence="2">Uncharacterized protein</fullName>
    </submittedName>
</protein>
<keyword evidence="1" id="KW-0472">Membrane</keyword>
<keyword evidence="3" id="KW-1185">Reference proteome</keyword>
<dbReference type="KEGG" id="ptan:CRYO30217_02092"/>
<evidence type="ECO:0000256" key="1">
    <source>
        <dbReference type="SAM" id="Phobius"/>
    </source>
</evidence>
<dbReference type="Proteomes" id="UP000683507">
    <property type="component" value="Chromosome"/>
</dbReference>
<sequence length="82" mass="8417">MNRGKSKDKLKSFFKRCGQDTPPFFKKLRTVGLVVAAAGTAILASPIALPAAVTAIGGYLIVGGSVATAMSQAAVTEDSDCE</sequence>
<name>A0A916JN10_9FLAO</name>
<keyword evidence="1" id="KW-1133">Transmembrane helix</keyword>
<proteinExistence type="predicted"/>
<dbReference type="RefSeq" id="WP_258542304.1">
    <property type="nucleotide sequence ID" value="NZ_OU015584.1"/>
</dbReference>
<reference evidence="2" key="1">
    <citation type="submission" date="2021-04" db="EMBL/GenBank/DDBJ databases">
        <authorList>
            <person name="Rodrigo-Torres L."/>
            <person name="Arahal R. D."/>
            <person name="Lucena T."/>
        </authorList>
    </citation>
    <scope>NUCLEOTIDE SEQUENCE</scope>
    <source>
        <strain evidence="2">AS29M-1</strain>
    </source>
</reference>